<dbReference type="InterPro" id="IPR010181">
    <property type="entry name" value="CGCAxxGCC_motif"/>
</dbReference>
<evidence type="ECO:0000313" key="1">
    <source>
        <dbReference type="EMBL" id="CUO14966.1"/>
    </source>
</evidence>
<protein>
    <submittedName>
        <fullName evidence="1">C_GCAxxG_C_C family protein</fullName>
    </submittedName>
</protein>
<reference evidence="1 2" key="1">
    <citation type="submission" date="2015-09" db="EMBL/GenBank/DDBJ databases">
        <authorList>
            <consortium name="Pathogen Informatics"/>
        </authorList>
    </citation>
    <scope>NUCLEOTIDE SEQUENCE [LARGE SCALE GENOMIC DNA]</scope>
    <source>
        <strain evidence="1 2">2789STDY5834858</strain>
    </source>
</reference>
<dbReference type="Pfam" id="PF09719">
    <property type="entry name" value="C_GCAxxG_C_C"/>
    <property type="match status" value="1"/>
</dbReference>
<evidence type="ECO:0000313" key="2">
    <source>
        <dbReference type="Proteomes" id="UP000095488"/>
    </source>
</evidence>
<comment type="caution">
    <text evidence="1">The sequence shown here is derived from an EMBL/GenBank/DDBJ whole genome shotgun (WGS) entry which is preliminary data.</text>
</comment>
<organism evidence="1 2">
    <name type="scientific">Sarcina ventriculi</name>
    <name type="common">Clostridium ventriculi</name>
    <dbReference type="NCBI Taxonomy" id="1267"/>
    <lineage>
        <taxon>Bacteria</taxon>
        <taxon>Bacillati</taxon>
        <taxon>Bacillota</taxon>
        <taxon>Clostridia</taxon>
        <taxon>Eubacteriales</taxon>
        <taxon>Clostridiaceae</taxon>
        <taxon>Sarcina</taxon>
    </lineage>
</organism>
<dbReference type="RefSeq" id="WP_055260051.1">
    <property type="nucleotide sequence ID" value="NZ_CABIXL010000007.1"/>
</dbReference>
<accession>A0ABM9US09</accession>
<dbReference type="NCBIfam" id="TIGR01909">
    <property type="entry name" value="C_GCAxxG_C_C"/>
    <property type="match status" value="1"/>
</dbReference>
<proteinExistence type="predicted"/>
<sequence length="141" mass="16373">MLIDLINKYWNKKYDLNCAECMLYAANEEYDLGLSKREFKIMAGFGGGMAIEGVCGVASGAVATIGVMFTKNRGHESVIVKELTKEFMQRFHETLKTYKCDELKERYKKNDDRRCIYILEEAGKILARIIERERKNIVKWD</sequence>
<dbReference type="Proteomes" id="UP000095488">
    <property type="component" value="Unassembled WGS sequence"/>
</dbReference>
<dbReference type="EMBL" id="CYZR01000007">
    <property type="protein sequence ID" value="CUO14966.1"/>
    <property type="molecule type" value="Genomic_DNA"/>
</dbReference>
<keyword evidence="2" id="KW-1185">Reference proteome</keyword>
<gene>
    <name evidence="1" type="ORF">ERS852473_02046</name>
</gene>
<name>A0ABM9US09_SARVE</name>